<dbReference type="Proteomes" id="UP000242715">
    <property type="component" value="Unassembled WGS sequence"/>
</dbReference>
<reference evidence="4" key="1">
    <citation type="journal article" date="2017" name="Front. Plant Sci.">
        <title>Climate Clever Clovers: New Paradigm to Reduce the Environmental Footprint of Ruminants by Breeding Low Methanogenic Forages Utilizing Haplotype Variation.</title>
        <authorList>
            <person name="Kaur P."/>
            <person name="Appels R."/>
            <person name="Bayer P.E."/>
            <person name="Keeble-Gagnere G."/>
            <person name="Wang J."/>
            <person name="Hirakawa H."/>
            <person name="Shirasawa K."/>
            <person name="Vercoe P."/>
            <person name="Stefanova K."/>
            <person name="Durmic Z."/>
            <person name="Nichols P."/>
            <person name="Revell C."/>
            <person name="Isobe S.N."/>
            <person name="Edwards D."/>
            <person name="Erskine W."/>
        </authorList>
    </citation>
    <scope>NUCLEOTIDE SEQUENCE [LARGE SCALE GENOMIC DNA]</scope>
    <source>
        <strain evidence="4">cv. Daliak</strain>
    </source>
</reference>
<dbReference type="EMBL" id="DF975240">
    <property type="protein sequence ID" value="GAU51567.1"/>
    <property type="molecule type" value="Genomic_DNA"/>
</dbReference>
<dbReference type="AlphaFoldDB" id="A0A2Z6PW32"/>
<keyword evidence="2" id="KW-0812">Transmembrane</keyword>
<keyword evidence="2" id="KW-0472">Membrane</keyword>
<evidence type="ECO:0000313" key="4">
    <source>
        <dbReference type="Proteomes" id="UP000242715"/>
    </source>
</evidence>
<protein>
    <recommendedName>
        <fullName evidence="5">Transmembrane protein</fullName>
    </recommendedName>
</protein>
<keyword evidence="4" id="KW-1185">Reference proteome</keyword>
<sequence>MGPISPPRTPTMTILISPPRTPTISSSSSSSLMMTPPLPPIKINKQQQRLQLLHLIDKAIKKSEILLKEYRRIQKTPQAINAERNRKIGILMSFLTVVETETIWGWMLTRVSLVFIWGVFQLIFKLCFAGRYDILATMNKREAAWCHIVLIVMDYAAGGGGNFFRGCVMLAGLEKMSFMKGSHPYDNMSKRMVVPDPLK</sequence>
<keyword evidence="2" id="KW-1133">Transmembrane helix</keyword>
<feature type="compositionally biased region" description="Low complexity" evidence="1">
    <location>
        <begin position="13"/>
        <end position="33"/>
    </location>
</feature>
<gene>
    <name evidence="3" type="ORF">TSUD_244740</name>
</gene>
<proteinExistence type="predicted"/>
<name>A0A2Z6PW32_TRISU</name>
<evidence type="ECO:0000256" key="1">
    <source>
        <dbReference type="SAM" id="MobiDB-lite"/>
    </source>
</evidence>
<evidence type="ECO:0000256" key="2">
    <source>
        <dbReference type="SAM" id="Phobius"/>
    </source>
</evidence>
<accession>A0A2Z6PW32</accession>
<evidence type="ECO:0000313" key="3">
    <source>
        <dbReference type="EMBL" id="GAU51567.1"/>
    </source>
</evidence>
<organism evidence="3 4">
    <name type="scientific">Trifolium subterraneum</name>
    <name type="common">Subterranean clover</name>
    <dbReference type="NCBI Taxonomy" id="3900"/>
    <lineage>
        <taxon>Eukaryota</taxon>
        <taxon>Viridiplantae</taxon>
        <taxon>Streptophyta</taxon>
        <taxon>Embryophyta</taxon>
        <taxon>Tracheophyta</taxon>
        <taxon>Spermatophyta</taxon>
        <taxon>Magnoliopsida</taxon>
        <taxon>eudicotyledons</taxon>
        <taxon>Gunneridae</taxon>
        <taxon>Pentapetalae</taxon>
        <taxon>rosids</taxon>
        <taxon>fabids</taxon>
        <taxon>Fabales</taxon>
        <taxon>Fabaceae</taxon>
        <taxon>Papilionoideae</taxon>
        <taxon>50 kb inversion clade</taxon>
        <taxon>NPAAA clade</taxon>
        <taxon>Hologalegina</taxon>
        <taxon>IRL clade</taxon>
        <taxon>Trifolieae</taxon>
        <taxon>Trifolium</taxon>
    </lineage>
</organism>
<evidence type="ECO:0008006" key="5">
    <source>
        <dbReference type="Google" id="ProtNLM"/>
    </source>
</evidence>
<feature type="region of interest" description="Disordered" evidence="1">
    <location>
        <begin position="1"/>
        <end position="33"/>
    </location>
</feature>
<feature type="transmembrane region" description="Helical" evidence="2">
    <location>
        <begin position="113"/>
        <end position="132"/>
    </location>
</feature>